<comment type="caution">
    <text evidence="1">The sequence shown here is derived from an EMBL/GenBank/DDBJ whole genome shotgun (WGS) entry which is preliminary data.</text>
</comment>
<proteinExistence type="predicted"/>
<reference evidence="1 2" key="1">
    <citation type="submission" date="2018-04" db="EMBL/GenBank/DDBJ databases">
        <title>Bacteria isolated from cave deposits of Manipur.</title>
        <authorList>
            <person name="Sahoo D."/>
            <person name="Sarangthem I."/>
            <person name="Nandeibam J."/>
        </authorList>
    </citation>
    <scope>NUCLEOTIDE SEQUENCE [LARGE SCALE GENOMIC DNA]</scope>
    <source>
        <strain evidence="2">mrc11</strain>
    </source>
</reference>
<protein>
    <submittedName>
        <fullName evidence="1">Uncharacterized protein</fullName>
    </submittedName>
</protein>
<dbReference type="RefSeq" id="WP_111902399.1">
    <property type="nucleotide sequence ID" value="NZ_QLNP01000020.1"/>
</dbReference>
<feature type="non-terminal residue" evidence="1">
    <location>
        <position position="146"/>
    </location>
</feature>
<dbReference type="EMBL" id="QLNP01000020">
    <property type="protein sequence ID" value="RAM38896.1"/>
    <property type="molecule type" value="Genomic_DNA"/>
</dbReference>
<dbReference type="OrthoDB" id="8447184at2"/>
<dbReference type="Proteomes" id="UP000249166">
    <property type="component" value="Unassembled WGS sequence"/>
</dbReference>
<accession>A0A328HJV6</accession>
<gene>
    <name evidence="1" type="ORF">DBZ45_02460</name>
</gene>
<evidence type="ECO:0000313" key="1">
    <source>
        <dbReference type="EMBL" id="RAM38896.1"/>
    </source>
</evidence>
<organism evidence="1 2">
    <name type="scientific">Arthrobacter globiformis</name>
    <dbReference type="NCBI Taxonomy" id="1665"/>
    <lineage>
        <taxon>Bacteria</taxon>
        <taxon>Bacillati</taxon>
        <taxon>Actinomycetota</taxon>
        <taxon>Actinomycetes</taxon>
        <taxon>Micrococcales</taxon>
        <taxon>Micrococcaceae</taxon>
        <taxon>Arthrobacter</taxon>
    </lineage>
</organism>
<sequence>MTIIDSTDLIGTIDRVRLGLFADALIKGGAGFPSASSVDVPGAWIDRVLAVRPDLETVIVSVIEMDGDPEQVLAQLQLEQRATFDSFAFAIAGAYLINPRIRKLLGYPAAIPESNPAYPDEAESYLEDGILDVVINRGPIYRPTPP</sequence>
<evidence type="ECO:0000313" key="2">
    <source>
        <dbReference type="Proteomes" id="UP000249166"/>
    </source>
</evidence>
<name>A0A328HJV6_ARTGO</name>
<dbReference type="AlphaFoldDB" id="A0A328HJV6"/>